<dbReference type="Proteomes" id="UP000694866">
    <property type="component" value="Unplaced"/>
</dbReference>
<dbReference type="OrthoDB" id="8045763at2759"/>
<organism evidence="2 3">
    <name type="scientific">Fopius arisanus</name>
    <dbReference type="NCBI Taxonomy" id="64838"/>
    <lineage>
        <taxon>Eukaryota</taxon>
        <taxon>Metazoa</taxon>
        <taxon>Ecdysozoa</taxon>
        <taxon>Arthropoda</taxon>
        <taxon>Hexapoda</taxon>
        <taxon>Insecta</taxon>
        <taxon>Pterygota</taxon>
        <taxon>Neoptera</taxon>
        <taxon>Endopterygota</taxon>
        <taxon>Hymenoptera</taxon>
        <taxon>Apocrita</taxon>
        <taxon>Ichneumonoidea</taxon>
        <taxon>Braconidae</taxon>
        <taxon>Opiinae</taxon>
        <taxon>Fopius</taxon>
    </lineage>
</organism>
<dbReference type="GeneID" id="105265542"/>
<evidence type="ECO:0000313" key="2">
    <source>
        <dbReference type="Proteomes" id="UP000694866"/>
    </source>
</evidence>
<dbReference type="RefSeq" id="XP_011301388.1">
    <property type="nucleotide sequence ID" value="XM_011303086.1"/>
</dbReference>
<accession>A0A9R1TYV0</accession>
<dbReference type="SUPFAM" id="SSF57603">
    <property type="entry name" value="FnI-like domain"/>
    <property type="match status" value="2"/>
</dbReference>
<gene>
    <name evidence="3" type="primary">LOC105265542</name>
</gene>
<reference evidence="3" key="1">
    <citation type="submission" date="2025-08" db="UniProtKB">
        <authorList>
            <consortium name="RefSeq"/>
        </authorList>
    </citation>
    <scope>IDENTIFICATION</scope>
    <source>
        <strain evidence="3">USDA-PBARC FA_bdor</strain>
        <tissue evidence="3">Whole organism</tissue>
    </source>
</reference>
<protein>
    <submittedName>
        <fullName evidence="3">Uncharacterized protein</fullName>
    </submittedName>
</protein>
<sequence length="198" mass="21970">MQCLLLLTQVLGLYFNSGDAGPAQEVIVVKKCAVNGTAYYHGQTVSSRDPNCHCLCVAGDVYCWWENYNARIISSDELRIVPDEKELSHPVFVDRVEVKGNVNSSAKGESRNDTISRRVSCFVMGKEYQVGEILPHSTGNCVECSCGREGHVECSPRDCIALRPVDISVVAPNFDRETPENQIQLFGISREHGIDENF</sequence>
<keyword evidence="2" id="KW-1185">Reference proteome</keyword>
<feature type="signal peptide" evidence="1">
    <location>
        <begin position="1"/>
        <end position="20"/>
    </location>
</feature>
<feature type="chain" id="PRO_5040405742" evidence="1">
    <location>
        <begin position="21"/>
        <end position="198"/>
    </location>
</feature>
<proteinExistence type="predicted"/>
<dbReference type="AlphaFoldDB" id="A0A9R1TYV0"/>
<evidence type="ECO:0000313" key="3">
    <source>
        <dbReference type="RefSeq" id="XP_011301388.1"/>
    </source>
</evidence>
<dbReference type="KEGG" id="fas:105265542"/>
<keyword evidence="1" id="KW-0732">Signal</keyword>
<evidence type="ECO:0000256" key="1">
    <source>
        <dbReference type="SAM" id="SignalP"/>
    </source>
</evidence>
<name>A0A9R1TYV0_9HYME</name>